<dbReference type="Gene3D" id="1.20.120.450">
    <property type="entry name" value="dinb family like domain"/>
    <property type="match status" value="1"/>
</dbReference>
<proteinExistence type="predicted"/>
<sequence>MANTPERRDLQFNSLDEAVADATNLAGGATRTTGKHSFGQILEHLALTHDMATGKITPPRPPLIMRLVMPVMKHIILNGPVKPGFKLPQDAESFFWPAGDVDVQQALTHLRESVENYKSNGPLAKHPIFGTLSREKVDFLNCSHCAMHLSFVHPT</sequence>
<comment type="caution">
    <text evidence="1">The sequence shown here is derived from an EMBL/GenBank/DDBJ whole genome shotgun (WGS) entry which is preliminary data.</text>
</comment>
<organism evidence="1 2">
    <name type="scientific">Rubripirellula tenax</name>
    <dbReference type="NCBI Taxonomy" id="2528015"/>
    <lineage>
        <taxon>Bacteria</taxon>
        <taxon>Pseudomonadati</taxon>
        <taxon>Planctomycetota</taxon>
        <taxon>Planctomycetia</taxon>
        <taxon>Pirellulales</taxon>
        <taxon>Pirellulaceae</taxon>
        <taxon>Rubripirellula</taxon>
    </lineage>
</organism>
<dbReference type="InterPro" id="IPR034660">
    <property type="entry name" value="DinB/YfiT-like"/>
</dbReference>
<evidence type="ECO:0000313" key="2">
    <source>
        <dbReference type="Proteomes" id="UP000318288"/>
    </source>
</evidence>
<protein>
    <recommendedName>
        <fullName evidence="3">DUF1569 domain-containing protein</fullName>
    </recommendedName>
</protein>
<name>A0A5C6F1V7_9BACT</name>
<dbReference type="AlphaFoldDB" id="A0A5C6F1V7"/>
<evidence type="ECO:0000313" key="1">
    <source>
        <dbReference type="EMBL" id="TWU54367.1"/>
    </source>
</evidence>
<evidence type="ECO:0008006" key="3">
    <source>
        <dbReference type="Google" id="ProtNLM"/>
    </source>
</evidence>
<dbReference type="Pfam" id="PF07606">
    <property type="entry name" value="DUF1569"/>
    <property type="match status" value="1"/>
</dbReference>
<dbReference type="RefSeq" id="WP_146458599.1">
    <property type="nucleotide sequence ID" value="NZ_SJPW01000004.1"/>
</dbReference>
<dbReference type="EMBL" id="SJPW01000004">
    <property type="protein sequence ID" value="TWU54367.1"/>
    <property type="molecule type" value="Genomic_DNA"/>
</dbReference>
<keyword evidence="2" id="KW-1185">Reference proteome</keyword>
<dbReference type="OrthoDB" id="282689at2"/>
<reference evidence="1 2" key="1">
    <citation type="submission" date="2019-02" db="EMBL/GenBank/DDBJ databases">
        <title>Deep-cultivation of Planctomycetes and their phenomic and genomic characterization uncovers novel biology.</title>
        <authorList>
            <person name="Wiegand S."/>
            <person name="Jogler M."/>
            <person name="Boedeker C."/>
            <person name="Pinto D."/>
            <person name="Vollmers J."/>
            <person name="Rivas-Marin E."/>
            <person name="Kohn T."/>
            <person name="Peeters S.H."/>
            <person name="Heuer A."/>
            <person name="Rast P."/>
            <person name="Oberbeckmann S."/>
            <person name="Bunk B."/>
            <person name="Jeske O."/>
            <person name="Meyerdierks A."/>
            <person name="Storesund J.E."/>
            <person name="Kallscheuer N."/>
            <person name="Luecker S."/>
            <person name="Lage O.M."/>
            <person name="Pohl T."/>
            <person name="Merkel B.J."/>
            <person name="Hornburger P."/>
            <person name="Mueller R.-W."/>
            <person name="Bruemmer F."/>
            <person name="Labrenz M."/>
            <person name="Spormann A.M."/>
            <person name="Op Den Camp H."/>
            <person name="Overmann J."/>
            <person name="Amann R."/>
            <person name="Jetten M.S.M."/>
            <person name="Mascher T."/>
            <person name="Medema M.H."/>
            <person name="Devos D.P."/>
            <person name="Kaster A.-K."/>
            <person name="Ovreas L."/>
            <person name="Rohde M."/>
            <person name="Galperin M.Y."/>
            <person name="Jogler C."/>
        </authorList>
    </citation>
    <scope>NUCLEOTIDE SEQUENCE [LARGE SCALE GENOMIC DNA]</scope>
    <source>
        <strain evidence="1 2">Poly51</strain>
    </source>
</reference>
<accession>A0A5C6F1V7</accession>
<dbReference type="Proteomes" id="UP000318288">
    <property type="component" value="Unassembled WGS sequence"/>
</dbReference>
<gene>
    <name evidence="1" type="ORF">Poly51_30840</name>
</gene>
<dbReference type="InterPro" id="IPR011463">
    <property type="entry name" value="DUF1569"/>
</dbReference>